<evidence type="ECO:0000313" key="2">
    <source>
        <dbReference type="EMBL" id="WAR25751.1"/>
    </source>
</evidence>
<keyword evidence="1" id="KW-1133">Transmembrane helix</keyword>
<name>A0ABY7G375_MYAAR</name>
<dbReference type="InterPro" id="IPR036179">
    <property type="entry name" value="Ig-like_dom_sf"/>
</dbReference>
<feature type="non-terminal residue" evidence="2">
    <location>
        <position position="327"/>
    </location>
</feature>
<feature type="transmembrane region" description="Helical" evidence="1">
    <location>
        <begin position="214"/>
        <end position="238"/>
    </location>
</feature>
<reference evidence="2" key="1">
    <citation type="submission" date="2022-11" db="EMBL/GenBank/DDBJ databases">
        <title>Centuries of genome instability and evolution in soft-shell clam transmissible cancer (bioRxiv).</title>
        <authorList>
            <person name="Hart S.F.M."/>
            <person name="Yonemitsu M.A."/>
            <person name="Giersch R.M."/>
            <person name="Beal B.F."/>
            <person name="Arriagada G."/>
            <person name="Davis B.W."/>
            <person name="Ostrander E.A."/>
            <person name="Goff S.P."/>
            <person name="Metzger M.J."/>
        </authorList>
    </citation>
    <scope>NUCLEOTIDE SEQUENCE</scope>
    <source>
        <strain evidence="2">MELC-2E11</strain>
        <tissue evidence="2">Siphon/mantle</tissue>
    </source>
</reference>
<dbReference type="InterPro" id="IPR013783">
    <property type="entry name" value="Ig-like_fold"/>
</dbReference>
<dbReference type="EMBL" id="CP111025">
    <property type="protein sequence ID" value="WAR25751.1"/>
    <property type="molecule type" value="Genomic_DNA"/>
</dbReference>
<accession>A0ABY7G375</accession>
<protein>
    <recommendedName>
        <fullName evidence="4">Ig-like domain-containing protein</fullName>
    </recommendedName>
</protein>
<proteinExistence type="predicted"/>
<organism evidence="2 3">
    <name type="scientific">Mya arenaria</name>
    <name type="common">Soft-shell clam</name>
    <dbReference type="NCBI Taxonomy" id="6604"/>
    <lineage>
        <taxon>Eukaryota</taxon>
        <taxon>Metazoa</taxon>
        <taxon>Spiralia</taxon>
        <taxon>Lophotrochozoa</taxon>
        <taxon>Mollusca</taxon>
        <taxon>Bivalvia</taxon>
        <taxon>Autobranchia</taxon>
        <taxon>Heteroconchia</taxon>
        <taxon>Euheterodonta</taxon>
        <taxon>Imparidentia</taxon>
        <taxon>Neoheterodontei</taxon>
        <taxon>Myida</taxon>
        <taxon>Myoidea</taxon>
        <taxon>Myidae</taxon>
        <taxon>Mya</taxon>
    </lineage>
</organism>
<keyword evidence="3" id="KW-1185">Reference proteome</keyword>
<dbReference type="Proteomes" id="UP001164746">
    <property type="component" value="Chromosome 14"/>
</dbReference>
<dbReference type="Gene3D" id="2.60.40.10">
    <property type="entry name" value="Immunoglobulins"/>
    <property type="match status" value="1"/>
</dbReference>
<dbReference type="SUPFAM" id="SSF48726">
    <property type="entry name" value="Immunoglobulin"/>
    <property type="match status" value="1"/>
</dbReference>
<gene>
    <name evidence="2" type="ORF">MAR_011455</name>
</gene>
<evidence type="ECO:0000313" key="3">
    <source>
        <dbReference type="Proteomes" id="UP001164746"/>
    </source>
</evidence>
<sequence length="327" mass="35702">SLKAWTCPSNSRVFTDVGGLPILTFTATNYESFDFVAFQITTWFGNLLTVNYEYGRVYAGSPYLHNCTLAEDADLDNGILSIQLINTRQSEGGTSACDIAYDKPNADRRDHAGIYRCIADNGIGADEAVITLDVQYPPEVVVEAFNTSNKPVVTFPVSAAESGLTTITDLASGFAMVNLHVYSNDGPISIEVTKGQDNEKKSVKGNIREQTGGIGVIVGSVVGTVLVLLVGFIIVYILRKRINICQKGVNIKPKDGSDNGTASPDIVTTELQDQSPRSIDVERSSRSLRQFEHVAYEEIKLATSEHDYTDLTVHQLENDNVAYENTF</sequence>
<evidence type="ECO:0000256" key="1">
    <source>
        <dbReference type="SAM" id="Phobius"/>
    </source>
</evidence>
<evidence type="ECO:0008006" key="4">
    <source>
        <dbReference type="Google" id="ProtNLM"/>
    </source>
</evidence>
<keyword evidence="1" id="KW-0812">Transmembrane</keyword>
<keyword evidence="1" id="KW-0472">Membrane</keyword>